<evidence type="ECO:0000313" key="3">
    <source>
        <dbReference type="Proteomes" id="UP000018747"/>
    </source>
</evidence>
<organism evidence="2 3">
    <name type="scientific">Leptospira alexanderi serovar Manhao 3 str. L 60</name>
    <dbReference type="NCBI Taxonomy" id="1049759"/>
    <lineage>
        <taxon>Bacteria</taxon>
        <taxon>Pseudomonadati</taxon>
        <taxon>Spirochaetota</taxon>
        <taxon>Spirochaetia</taxon>
        <taxon>Leptospirales</taxon>
        <taxon>Leptospiraceae</taxon>
        <taxon>Leptospira</taxon>
    </lineage>
</organism>
<dbReference type="OrthoDB" id="331404at2"/>
<dbReference type="GO" id="GO:0016740">
    <property type="term" value="F:transferase activity"/>
    <property type="evidence" value="ECO:0007669"/>
    <property type="project" value="UniProtKB-KW"/>
</dbReference>
<dbReference type="AlphaFoldDB" id="V6HVS1"/>
<gene>
    <name evidence="2" type="ORF">LEP1GSC062_1339</name>
</gene>
<dbReference type="NCBIfam" id="TIGR04372">
    <property type="entry name" value="glycosyl_04372"/>
    <property type="match status" value="1"/>
</dbReference>
<accession>V6HVS1</accession>
<dbReference type="EMBL" id="AHMT02000052">
    <property type="protein sequence ID" value="EQA61012.1"/>
    <property type="molecule type" value="Genomic_DNA"/>
</dbReference>
<keyword evidence="3" id="KW-1185">Reference proteome</keyword>
<keyword evidence="1" id="KW-0812">Transmembrane</keyword>
<protein>
    <submittedName>
        <fullName evidence="2">Glycosyltransferase, TIGR04372 family</fullName>
    </submittedName>
</protein>
<dbReference type="Proteomes" id="UP000018747">
    <property type="component" value="Unassembled WGS sequence"/>
</dbReference>
<proteinExistence type="predicted"/>
<keyword evidence="1" id="KW-1133">Transmembrane helix</keyword>
<sequence length="413" mass="48888">MLVKLIRIFRRIYYVSVMFLNFIWALPFLLILRIIRPLILIRFCSILTSRIGHFTIDSSYHLATLPKSSRFPKVYHWFWFSPNDSDSSNTYWSSLVRKRLYVRSWVRYLDYLNYKIPGGQLHIIPPLFASRDKDGLFQKDVERFSIAPREINSAKSWLREKGWVDGEPFICLLVRDSKYLLSNPVNAAFGASRGNWAYHSYRDSDIDAYVKGIKYFLSQDYWVIRMGKSCVKPVSIKHSKLIDYPFIEDQEDLMDIWLTLNAKLFISTGTGIDILPSIYKSPASLYVNALPLLNLTSWHKMIWVPKYLVWKSTGKYLTFKEHLAHNYMETQFYEDAGIQIVDLAPEDILDVFQEQERRLSGSWIETEDDLKRQKSFWEIFKAWPEFSKYHNWIHPEARVGAHFLRKMGDSFFE</sequence>
<dbReference type="InterPro" id="IPR030808">
    <property type="entry name" value="Glycosyl_04372"/>
</dbReference>
<name>V6HVS1_9LEPT</name>
<feature type="transmembrane region" description="Helical" evidence="1">
    <location>
        <begin position="12"/>
        <end position="35"/>
    </location>
</feature>
<reference evidence="2" key="1">
    <citation type="submission" date="2013-05" db="EMBL/GenBank/DDBJ databases">
        <authorList>
            <person name="Harkins D.M."/>
            <person name="Durkin A.S."/>
            <person name="Brinkac L.M."/>
            <person name="Haft D.H."/>
            <person name="Selengut J.D."/>
            <person name="Sanka R."/>
            <person name="DePew J."/>
            <person name="Purushe J."/>
            <person name="Hartskeerl R.A."/>
            <person name="Ahmed A."/>
            <person name="van der Linden H."/>
            <person name="Goris M.G.A."/>
            <person name="Vinetz J.M."/>
            <person name="Sutton G.G."/>
            <person name="Nierman W.C."/>
            <person name="Fouts D.E."/>
        </authorList>
    </citation>
    <scope>NUCLEOTIDE SEQUENCE [LARGE SCALE GENOMIC DNA]</scope>
    <source>
        <strain evidence="2">L 60</strain>
    </source>
</reference>
<keyword evidence="1" id="KW-0472">Membrane</keyword>
<comment type="caution">
    <text evidence="2">The sequence shown here is derived from an EMBL/GenBank/DDBJ whole genome shotgun (WGS) entry which is preliminary data.</text>
</comment>
<evidence type="ECO:0000313" key="2">
    <source>
        <dbReference type="EMBL" id="EQA61012.1"/>
    </source>
</evidence>
<evidence type="ECO:0000256" key="1">
    <source>
        <dbReference type="SAM" id="Phobius"/>
    </source>
</evidence>